<keyword evidence="1" id="KW-0805">Transcription regulation</keyword>
<name>A0ABV8SBN8_9BACL</name>
<dbReference type="InterPro" id="IPR000524">
    <property type="entry name" value="Tscrpt_reg_HTH_GntR"/>
</dbReference>
<evidence type="ECO:0000259" key="4">
    <source>
        <dbReference type="PROSITE" id="PS50949"/>
    </source>
</evidence>
<dbReference type="InterPro" id="IPR036388">
    <property type="entry name" value="WH-like_DNA-bd_sf"/>
</dbReference>
<dbReference type="Gene3D" id="1.10.10.10">
    <property type="entry name" value="Winged helix-like DNA-binding domain superfamily/Winged helix DNA-binding domain"/>
    <property type="match status" value="1"/>
</dbReference>
<dbReference type="CDD" id="cd07377">
    <property type="entry name" value="WHTH_GntR"/>
    <property type="match status" value="1"/>
</dbReference>
<evidence type="ECO:0000313" key="5">
    <source>
        <dbReference type="EMBL" id="MFC4304382.1"/>
    </source>
</evidence>
<evidence type="ECO:0000256" key="3">
    <source>
        <dbReference type="ARBA" id="ARBA00023163"/>
    </source>
</evidence>
<dbReference type="Pfam" id="PF00392">
    <property type="entry name" value="GntR"/>
    <property type="match status" value="1"/>
</dbReference>
<organism evidence="5 6">
    <name type="scientific">Cohnella boryungensis</name>
    <dbReference type="NCBI Taxonomy" id="768479"/>
    <lineage>
        <taxon>Bacteria</taxon>
        <taxon>Bacillati</taxon>
        <taxon>Bacillota</taxon>
        <taxon>Bacilli</taxon>
        <taxon>Bacillales</taxon>
        <taxon>Paenibacillaceae</taxon>
        <taxon>Cohnella</taxon>
    </lineage>
</organism>
<evidence type="ECO:0000256" key="2">
    <source>
        <dbReference type="ARBA" id="ARBA00023125"/>
    </source>
</evidence>
<dbReference type="InterPro" id="IPR050679">
    <property type="entry name" value="Bact_HTH_transcr_reg"/>
</dbReference>
<dbReference type="Proteomes" id="UP001595755">
    <property type="component" value="Unassembled WGS sequence"/>
</dbReference>
<dbReference type="InterPro" id="IPR036390">
    <property type="entry name" value="WH_DNA-bd_sf"/>
</dbReference>
<protein>
    <submittedName>
        <fullName evidence="5">GntR family transcriptional regulator</fullName>
    </submittedName>
</protein>
<accession>A0ABV8SBN8</accession>
<sequence>MMKRKNSIFKYERIERDIKERIDRGELRPGDWVRSEAEMVQQFQVSKMTVKTAMNRLADEGVVVRIQGKGSFVAPRAKD</sequence>
<keyword evidence="2" id="KW-0238">DNA-binding</keyword>
<proteinExistence type="predicted"/>
<keyword evidence="3" id="KW-0804">Transcription</keyword>
<dbReference type="PANTHER" id="PTHR44846:SF1">
    <property type="entry name" value="MANNOSYL-D-GLYCERATE TRANSPORT_METABOLISM SYSTEM REPRESSOR MNGR-RELATED"/>
    <property type="match status" value="1"/>
</dbReference>
<comment type="caution">
    <text evidence="5">The sequence shown here is derived from an EMBL/GenBank/DDBJ whole genome shotgun (WGS) entry which is preliminary data.</text>
</comment>
<gene>
    <name evidence="5" type="ORF">ACFO1S_13175</name>
</gene>
<evidence type="ECO:0000256" key="1">
    <source>
        <dbReference type="ARBA" id="ARBA00023015"/>
    </source>
</evidence>
<dbReference type="PROSITE" id="PS50949">
    <property type="entry name" value="HTH_GNTR"/>
    <property type="match status" value="1"/>
</dbReference>
<reference evidence="6" key="1">
    <citation type="journal article" date="2019" name="Int. J. Syst. Evol. Microbiol.">
        <title>The Global Catalogue of Microorganisms (GCM) 10K type strain sequencing project: providing services to taxonomists for standard genome sequencing and annotation.</title>
        <authorList>
            <consortium name="The Broad Institute Genomics Platform"/>
            <consortium name="The Broad Institute Genome Sequencing Center for Infectious Disease"/>
            <person name="Wu L."/>
            <person name="Ma J."/>
        </authorList>
    </citation>
    <scope>NUCLEOTIDE SEQUENCE [LARGE SCALE GENOMIC DNA]</scope>
    <source>
        <strain evidence="6">CGMCC 4.1641</strain>
    </source>
</reference>
<dbReference type="SUPFAM" id="SSF46785">
    <property type="entry name" value="Winged helix' DNA-binding domain"/>
    <property type="match status" value="1"/>
</dbReference>
<dbReference type="EMBL" id="JBHSED010000023">
    <property type="protein sequence ID" value="MFC4304382.1"/>
    <property type="molecule type" value="Genomic_DNA"/>
</dbReference>
<dbReference type="RefSeq" id="WP_204604899.1">
    <property type="nucleotide sequence ID" value="NZ_JBHSED010000023.1"/>
</dbReference>
<dbReference type="PANTHER" id="PTHR44846">
    <property type="entry name" value="MANNOSYL-D-GLYCERATE TRANSPORT/METABOLISM SYSTEM REPRESSOR MNGR-RELATED"/>
    <property type="match status" value="1"/>
</dbReference>
<dbReference type="SMART" id="SM00345">
    <property type="entry name" value="HTH_GNTR"/>
    <property type="match status" value="1"/>
</dbReference>
<feature type="domain" description="HTH gntR-type" evidence="4">
    <location>
        <begin position="8"/>
        <end position="76"/>
    </location>
</feature>
<dbReference type="PRINTS" id="PR00035">
    <property type="entry name" value="HTHGNTR"/>
</dbReference>
<evidence type="ECO:0000313" key="6">
    <source>
        <dbReference type="Proteomes" id="UP001595755"/>
    </source>
</evidence>
<keyword evidence="6" id="KW-1185">Reference proteome</keyword>